<keyword evidence="2" id="KW-1185">Reference proteome</keyword>
<evidence type="ECO:0000313" key="1">
    <source>
        <dbReference type="EMBL" id="MVT39121.1"/>
    </source>
</evidence>
<dbReference type="OrthoDB" id="9825767at2"/>
<organism evidence="1 2">
    <name type="scientific">Chitinophaga oryziterrae</name>
    <dbReference type="NCBI Taxonomy" id="1031224"/>
    <lineage>
        <taxon>Bacteria</taxon>
        <taxon>Pseudomonadati</taxon>
        <taxon>Bacteroidota</taxon>
        <taxon>Chitinophagia</taxon>
        <taxon>Chitinophagales</taxon>
        <taxon>Chitinophagaceae</taxon>
        <taxon>Chitinophaga</taxon>
    </lineage>
</organism>
<proteinExistence type="predicted"/>
<reference evidence="1 2" key="1">
    <citation type="submission" date="2019-12" db="EMBL/GenBank/DDBJ databases">
        <title>The draft genomic sequence of strain Chitinophaga oryziterrae JCM 16595.</title>
        <authorList>
            <person name="Zhang X."/>
        </authorList>
    </citation>
    <scope>NUCLEOTIDE SEQUENCE [LARGE SCALE GENOMIC DNA]</scope>
    <source>
        <strain evidence="1 2">JCM 16595</strain>
    </source>
</reference>
<name>A0A6N8J2Y8_9BACT</name>
<evidence type="ECO:0000313" key="2">
    <source>
        <dbReference type="Proteomes" id="UP000468388"/>
    </source>
</evidence>
<dbReference type="AlphaFoldDB" id="A0A6N8J2Y8"/>
<dbReference type="EMBL" id="WRXO01000001">
    <property type="protein sequence ID" value="MVT39121.1"/>
    <property type="molecule type" value="Genomic_DNA"/>
</dbReference>
<sequence length="180" mass="20914">MIQEQQAVVNFALESRENLELTFLAHQSYSLLCKDLAFKFHSELSKRVGEVYVGDDWILPENPPGNLIEFMIGNRKWPGNVKFGWRDFDDIDRLCFYVKTDNDFRSTIFSAINSAIKGKETGAGWWFRFREPYNRWESSLDGINSLYDSKNMINYVIENFMSISSAIEAHFMQPAEMPGI</sequence>
<gene>
    <name evidence="1" type="ORF">GO495_00875</name>
</gene>
<protein>
    <submittedName>
        <fullName evidence="1">Uncharacterized protein</fullName>
    </submittedName>
</protein>
<dbReference type="Proteomes" id="UP000468388">
    <property type="component" value="Unassembled WGS sequence"/>
</dbReference>
<dbReference type="RefSeq" id="WP_157297824.1">
    <property type="nucleotide sequence ID" value="NZ_BAAAZB010000005.1"/>
</dbReference>
<accession>A0A6N8J2Y8</accession>
<comment type="caution">
    <text evidence="1">The sequence shown here is derived from an EMBL/GenBank/DDBJ whole genome shotgun (WGS) entry which is preliminary data.</text>
</comment>